<evidence type="ECO:0000256" key="2">
    <source>
        <dbReference type="ARBA" id="ARBA00006485"/>
    </source>
</evidence>
<dbReference type="PANTHER" id="PTHR24056">
    <property type="entry name" value="CELL DIVISION PROTEIN KINASE"/>
    <property type="match status" value="1"/>
</dbReference>
<comment type="catalytic activity">
    <reaction evidence="10">
        <text>L-seryl-[protein] + ATP = O-phospho-L-seryl-[protein] + ADP + H(+)</text>
        <dbReference type="Rhea" id="RHEA:17989"/>
        <dbReference type="Rhea" id="RHEA-COMP:9863"/>
        <dbReference type="Rhea" id="RHEA-COMP:11604"/>
        <dbReference type="ChEBI" id="CHEBI:15378"/>
        <dbReference type="ChEBI" id="CHEBI:29999"/>
        <dbReference type="ChEBI" id="CHEBI:30616"/>
        <dbReference type="ChEBI" id="CHEBI:83421"/>
        <dbReference type="ChEBI" id="CHEBI:456216"/>
        <dbReference type="EC" id="2.7.11.22"/>
    </reaction>
</comment>
<feature type="domain" description="Protein kinase" evidence="13">
    <location>
        <begin position="48"/>
        <end position="343"/>
    </location>
</feature>
<dbReference type="PROSITE" id="PS00108">
    <property type="entry name" value="PROTEIN_KINASE_ST"/>
    <property type="match status" value="1"/>
</dbReference>
<gene>
    <name evidence="14" type="ORF">niasHT_017031</name>
</gene>
<dbReference type="Gene3D" id="1.10.510.10">
    <property type="entry name" value="Transferase(Phosphotransferase) domain 1"/>
    <property type="match status" value="1"/>
</dbReference>
<evidence type="ECO:0000256" key="4">
    <source>
        <dbReference type="ARBA" id="ARBA00022679"/>
    </source>
</evidence>
<keyword evidence="7 11" id="KW-0067">ATP-binding</keyword>
<dbReference type="InterPro" id="IPR050108">
    <property type="entry name" value="CDK"/>
</dbReference>
<evidence type="ECO:0000259" key="13">
    <source>
        <dbReference type="PROSITE" id="PS50011"/>
    </source>
</evidence>
<dbReference type="Proteomes" id="UP001620626">
    <property type="component" value="Unassembled WGS sequence"/>
</dbReference>
<feature type="binding site" evidence="11">
    <location>
        <position position="77"/>
    </location>
    <ligand>
        <name>ATP</name>
        <dbReference type="ChEBI" id="CHEBI:30616"/>
    </ligand>
</feature>
<dbReference type="InterPro" id="IPR008271">
    <property type="entry name" value="Ser/Thr_kinase_AS"/>
</dbReference>
<evidence type="ECO:0000256" key="3">
    <source>
        <dbReference type="ARBA" id="ARBA00022527"/>
    </source>
</evidence>
<evidence type="ECO:0000313" key="14">
    <source>
        <dbReference type="EMBL" id="KAL3107799.1"/>
    </source>
</evidence>
<comment type="subcellular location">
    <subcellularLocation>
        <location evidence="1">Nucleus</location>
    </subcellularLocation>
</comment>
<feature type="compositionally biased region" description="Low complexity" evidence="12">
    <location>
        <begin position="513"/>
        <end position="526"/>
    </location>
</feature>
<feature type="region of interest" description="Disordered" evidence="12">
    <location>
        <begin position="513"/>
        <end position="537"/>
    </location>
</feature>
<comment type="catalytic activity">
    <reaction evidence="9">
        <text>L-threonyl-[protein] + ATP = O-phospho-L-threonyl-[protein] + ADP + H(+)</text>
        <dbReference type="Rhea" id="RHEA:46608"/>
        <dbReference type="Rhea" id="RHEA-COMP:11060"/>
        <dbReference type="Rhea" id="RHEA-COMP:11605"/>
        <dbReference type="ChEBI" id="CHEBI:15378"/>
        <dbReference type="ChEBI" id="CHEBI:30013"/>
        <dbReference type="ChEBI" id="CHEBI:30616"/>
        <dbReference type="ChEBI" id="CHEBI:61977"/>
        <dbReference type="ChEBI" id="CHEBI:456216"/>
        <dbReference type="EC" id="2.7.11.22"/>
    </reaction>
</comment>
<dbReference type="SUPFAM" id="SSF56112">
    <property type="entry name" value="Protein kinase-like (PK-like)"/>
    <property type="match status" value="1"/>
</dbReference>
<feature type="region of interest" description="Disordered" evidence="12">
    <location>
        <begin position="401"/>
        <end position="484"/>
    </location>
</feature>
<accession>A0ABD2KZX1</accession>
<keyword evidence="3" id="KW-0723">Serine/threonine-protein kinase</keyword>
<dbReference type="PROSITE" id="PS50011">
    <property type="entry name" value="PROTEIN_KINASE_DOM"/>
    <property type="match status" value="1"/>
</dbReference>
<feature type="compositionally biased region" description="Polar residues" evidence="12">
    <location>
        <begin position="457"/>
        <end position="476"/>
    </location>
</feature>
<comment type="caution">
    <text evidence="14">The sequence shown here is derived from an EMBL/GenBank/DDBJ whole genome shotgun (WGS) entry which is preliminary data.</text>
</comment>
<keyword evidence="15" id="KW-1185">Reference proteome</keyword>
<comment type="similarity">
    <text evidence="2">Belongs to the protein kinase superfamily. CMGC Ser/Thr protein kinase family. CDC2/CDKX subfamily.</text>
</comment>
<protein>
    <recommendedName>
        <fullName evidence="13">Protein kinase domain-containing protein</fullName>
    </recommendedName>
</protein>
<evidence type="ECO:0000256" key="5">
    <source>
        <dbReference type="ARBA" id="ARBA00022741"/>
    </source>
</evidence>
<dbReference type="PANTHER" id="PTHR24056:SF233">
    <property type="entry name" value="CYCLIN-DEPENDENT KINASE 9"/>
    <property type="match status" value="1"/>
</dbReference>
<evidence type="ECO:0000256" key="7">
    <source>
        <dbReference type="ARBA" id="ARBA00022840"/>
    </source>
</evidence>
<evidence type="ECO:0000313" key="15">
    <source>
        <dbReference type="Proteomes" id="UP001620626"/>
    </source>
</evidence>
<dbReference type="Gene3D" id="3.30.200.20">
    <property type="entry name" value="Phosphorylase Kinase, domain 1"/>
    <property type="match status" value="1"/>
</dbReference>
<dbReference type="InterPro" id="IPR017441">
    <property type="entry name" value="Protein_kinase_ATP_BS"/>
</dbReference>
<evidence type="ECO:0000256" key="8">
    <source>
        <dbReference type="ARBA" id="ARBA00023242"/>
    </source>
</evidence>
<evidence type="ECO:0000256" key="9">
    <source>
        <dbReference type="ARBA" id="ARBA00047811"/>
    </source>
</evidence>
<dbReference type="GO" id="GO:0005634">
    <property type="term" value="C:nucleus"/>
    <property type="evidence" value="ECO:0007669"/>
    <property type="project" value="UniProtKB-SubCell"/>
</dbReference>
<evidence type="ECO:0000256" key="6">
    <source>
        <dbReference type="ARBA" id="ARBA00022777"/>
    </source>
</evidence>
<evidence type="ECO:0000256" key="1">
    <source>
        <dbReference type="ARBA" id="ARBA00004123"/>
    </source>
</evidence>
<evidence type="ECO:0000256" key="11">
    <source>
        <dbReference type="PROSITE-ProRule" id="PRU10141"/>
    </source>
</evidence>
<name>A0ABD2KZX1_9BILA</name>
<keyword evidence="5 11" id="KW-0547">Nucleotide-binding</keyword>
<reference evidence="14 15" key="1">
    <citation type="submission" date="2024-10" db="EMBL/GenBank/DDBJ databases">
        <authorList>
            <person name="Kim D."/>
        </authorList>
    </citation>
    <scope>NUCLEOTIDE SEQUENCE [LARGE SCALE GENOMIC DNA]</scope>
    <source>
        <strain evidence="14">BH-2024</strain>
    </source>
</reference>
<keyword evidence="4" id="KW-0808">Transferase</keyword>
<dbReference type="InterPro" id="IPR000719">
    <property type="entry name" value="Prot_kinase_dom"/>
</dbReference>
<dbReference type="EMBL" id="JBICBT010000605">
    <property type="protein sequence ID" value="KAL3107799.1"/>
    <property type="molecule type" value="Genomic_DNA"/>
</dbReference>
<keyword evidence="8" id="KW-0539">Nucleus</keyword>
<keyword evidence="6" id="KW-0418">Kinase</keyword>
<dbReference type="GO" id="GO:0005524">
    <property type="term" value="F:ATP binding"/>
    <property type="evidence" value="ECO:0007669"/>
    <property type="project" value="UniProtKB-UniRule"/>
</dbReference>
<dbReference type="GO" id="GO:0004693">
    <property type="term" value="F:cyclin-dependent protein serine/threonine kinase activity"/>
    <property type="evidence" value="ECO:0007669"/>
    <property type="project" value="UniProtKB-EC"/>
</dbReference>
<dbReference type="PROSITE" id="PS00107">
    <property type="entry name" value="PROTEIN_KINASE_ATP"/>
    <property type="match status" value="1"/>
</dbReference>
<dbReference type="FunFam" id="3.30.200.20:FF:000124">
    <property type="entry name" value="Cyclin-dependent kinase 4"/>
    <property type="match status" value="1"/>
</dbReference>
<evidence type="ECO:0000256" key="12">
    <source>
        <dbReference type="SAM" id="MobiDB-lite"/>
    </source>
</evidence>
<dbReference type="Pfam" id="PF00069">
    <property type="entry name" value="Pkinase"/>
    <property type="match status" value="1"/>
</dbReference>
<evidence type="ECO:0000256" key="10">
    <source>
        <dbReference type="ARBA" id="ARBA00048367"/>
    </source>
</evidence>
<organism evidence="14 15">
    <name type="scientific">Heterodera trifolii</name>
    <dbReference type="NCBI Taxonomy" id="157864"/>
    <lineage>
        <taxon>Eukaryota</taxon>
        <taxon>Metazoa</taxon>
        <taxon>Ecdysozoa</taxon>
        <taxon>Nematoda</taxon>
        <taxon>Chromadorea</taxon>
        <taxon>Rhabditida</taxon>
        <taxon>Tylenchina</taxon>
        <taxon>Tylenchomorpha</taxon>
        <taxon>Tylenchoidea</taxon>
        <taxon>Heteroderidae</taxon>
        <taxon>Heteroderinae</taxon>
        <taxon>Heterodera</taxon>
    </lineage>
</organism>
<dbReference type="InterPro" id="IPR011009">
    <property type="entry name" value="Kinase-like_dom_sf"/>
</dbReference>
<dbReference type="FunFam" id="1.10.510.10:FF:000203">
    <property type="entry name" value="Cyclin-dependent kinase 9"/>
    <property type="match status" value="1"/>
</dbReference>
<dbReference type="AlphaFoldDB" id="A0ABD2KZX1"/>
<proteinExistence type="inferred from homology"/>
<sequence length="537" mass="60637">MLEMNGVGNSKDYDTKVKAILEQCRISQKLLNYTEHFNYPYVSEVTYYEQLLKIGQGTFGEVFKARCKRTGKLVALKKILMENEKEGFPITALREIKMLQRLRHQHITELVEVCTSKQKSGKEKFCFYLVFTFCEHDLAGLLSNTQVKIRLVDIKTMMQHILRGLHKIHSSQILHRDMKAANVLITGDGVLKLADFGLARLMYKQPEHCYTNRVVTLWYRPPELLLGTRNYGPAIDIWGAGCIMAELWIRAPILQGNTEQSQLELISKLCGSINPHSWPGCDKLPYYNNLQGSLQQNLPRRVRERINPFLQNNEQALSLIDLMLTLNPEKRPSASAALDHNFFFEAPIPAINIQELLQQLKGTNLFEYTSGCGAHANRRRPVAPAAPMHQQQIRGKIPSVGGAMHRATGGAPQRAQHQTTSGPPNVHRSTGGAPQRVHHQTAGVSQNVHRLMGGGPQRTQHQTAGGSQNVQQQRGESFSAAAGGANFQPMSFTAFHPYQRPVLNPNQQLIQRQQPIRPPRSSQNQRQPPPRFFNRDF</sequence>
<dbReference type="SMART" id="SM00220">
    <property type="entry name" value="S_TKc"/>
    <property type="match status" value="1"/>
</dbReference>